<dbReference type="Gene3D" id="3.40.50.1240">
    <property type="entry name" value="Phosphoglycerate mutase-like"/>
    <property type="match status" value="1"/>
</dbReference>
<dbReference type="InterPro" id="IPR001345">
    <property type="entry name" value="PG/BPGM_mutase_AS"/>
</dbReference>
<gene>
    <name evidence="5" type="ORF">AVDCRST_MAG18-3969</name>
</gene>
<proteinExistence type="predicted"/>
<dbReference type="PANTHER" id="PTHR48100:SF1">
    <property type="entry name" value="HISTIDINE PHOSPHATASE FAMILY PROTEIN-RELATED"/>
    <property type="match status" value="1"/>
</dbReference>
<feature type="active site" description="Tele-phosphohistidine intermediate" evidence="3">
    <location>
        <position position="8"/>
    </location>
</feature>
<evidence type="ECO:0000256" key="2">
    <source>
        <dbReference type="ARBA" id="ARBA00023235"/>
    </source>
</evidence>
<keyword evidence="2" id="KW-0413">Isomerase</keyword>
<dbReference type="AlphaFoldDB" id="A0A6J4VRG9"/>
<dbReference type="InterPro" id="IPR013078">
    <property type="entry name" value="His_Pase_superF_clade-1"/>
</dbReference>
<dbReference type="GO" id="GO:0005737">
    <property type="term" value="C:cytoplasm"/>
    <property type="evidence" value="ECO:0007669"/>
    <property type="project" value="TreeGrafter"/>
</dbReference>
<dbReference type="PANTHER" id="PTHR48100">
    <property type="entry name" value="BROAD-SPECIFICITY PHOSPHATASE YOR283W-RELATED"/>
    <property type="match status" value="1"/>
</dbReference>
<dbReference type="PROSITE" id="PS00175">
    <property type="entry name" value="PG_MUTASE"/>
    <property type="match status" value="1"/>
</dbReference>
<protein>
    <recommendedName>
        <fullName evidence="6">Phosphoglycerate mutase</fullName>
    </recommendedName>
</protein>
<dbReference type="SMART" id="SM00855">
    <property type="entry name" value="PGAM"/>
    <property type="match status" value="1"/>
</dbReference>
<sequence length="212" mass="22694">MRLILVRHGESDANAAGIYQGWLDSPLSARGEAQAAATARALAARDDIRPVALYASPLLRAWRTGEVIADALGLTPVAHPGLREINVGAATGLAFTAVRERWPRLEEERLAFGLDHGWPEGETGRTFGARVVATLDEIVARHGRPTPTGSPDEAVILASHGGTIRFALAHLRGDAENRWPNDSVRNCSLAEIAIDLAGHRVIVLDGCDHLAE</sequence>
<reference evidence="5" key="1">
    <citation type="submission" date="2020-02" db="EMBL/GenBank/DDBJ databases">
        <authorList>
            <person name="Meier V. D."/>
        </authorList>
    </citation>
    <scope>NUCLEOTIDE SEQUENCE</scope>
    <source>
        <strain evidence="5">AVDCRST_MAG18</strain>
    </source>
</reference>
<evidence type="ECO:0008006" key="6">
    <source>
        <dbReference type="Google" id="ProtNLM"/>
    </source>
</evidence>
<feature type="binding site" evidence="4">
    <location>
        <position position="60"/>
    </location>
    <ligand>
        <name>substrate</name>
    </ligand>
</feature>
<evidence type="ECO:0000256" key="4">
    <source>
        <dbReference type="PIRSR" id="PIRSR613078-2"/>
    </source>
</evidence>
<dbReference type="InterPro" id="IPR050275">
    <property type="entry name" value="PGM_Phosphatase"/>
</dbReference>
<dbReference type="Pfam" id="PF00300">
    <property type="entry name" value="His_Phos_1"/>
    <property type="match status" value="1"/>
</dbReference>
<evidence type="ECO:0000313" key="5">
    <source>
        <dbReference type="EMBL" id="CAA9586704.1"/>
    </source>
</evidence>
<name>A0A6J4VRG9_9BACT</name>
<accession>A0A6J4VRG9</accession>
<dbReference type="GO" id="GO:0016791">
    <property type="term" value="F:phosphatase activity"/>
    <property type="evidence" value="ECO:0007669"/>
    <property type="project" value="TreeGrafter"/>
</dbReference>
<keyword evidence="1" id="KW-0324">Glycolysis</keyword>
<organism evidence="5">
    <name type="scientific">uncultured Thermomicrobiales bacterium</name>
    <dbReference type="NCBI Taxonomy" id="1645740"/>
    <lineage>
        <taxon>Bacteria</taxon>
        <taxon>Pseudomonadati</taxon>
        <taxon>Thermomicrobiota</taxon>
        <taxon>Thermomicrobia</taxon>
        <taxon>Thermomicrobiales</taxon>
        <taxon>environmental samples</taxon>
    </lineage>
</organism>
<feature type="active site" description="Proton donor/acceptor" evidence="3">
    <location>
        <position position="84"/>
    </location>
</feature>
<dbReference type="CDD" id="cd07067">
    <property type="entry name" value="HP_PGM_like"/>
    <property type="match status" value="1"/>
</dbReference>
<dbReference type="EMBL" id="CADCWN010000314">
    <property type="protein sequence ID" value="CAA9586704.1"/>
    <property type="molecule type" value="Genomic_DNA"/>
</dbReference>
<evidence type="ECO:0000256" key="1">
    <source>
        <dbReference type="ARBA" id="ARBA00023152"/>
    </source>
</evidence>
<dbReference type="InterPro" id="IPR029033">
    <property type="entry name" value="His_PPase_superfam"/>
</dbReference>
<dbReference type="SUPFAM" id="SSF53254">
    <property type="entry name" value="Phosphoglycerate mutase-like"/>
    <property type="match status" value="1"/>
</dbReference>
<evidence type="ECO:0000256" key="3">
    <source>
        <dbReference type="PIRSR" id="PIRSR613078-1"/>
    </source>
</evidence>
<feature type="binding site" evidence="4">
    <location>
        <begin position="7"/>
        <end position="14"/>
    </location>
    <ligand>
        <name>substrate</name>
    </ligand>
</feature>